<dbReference type="Proteomes" id="UP001230807">
    <property type="component" value="Unassembled WGS sequence"/>
</dbReference>
<sequence length="240" mass="27176">MYRFAQPLHEGIILKRRNRFVMDVLLGDTVVACHCPVTGRIGDLVFDGVPCLVSTTNDPRRHTAYTVEAVSIDADGQWIGIHQGRANDFVAHCLDTDALPVFPSPKQVGREQVVGSSRLDFKVDGVYMEVKAPLAELFVTPLSRFERRAVTRPVETERLMRHLETLIATLPETKRAVLLYVFLYDAPVFTGNPNRKQDARIRQMIREAIADGLEMWQVNGELTTEGIRMIRCVETTNHFK</sequence>
<dbReference type="Gene3D" id="3.40.1350.60">
    <property type="match status" value="1"/>
</dbReference>
<proteinExistence type="predicted"/>
<evidence type="ECO:0000259" key="1">
    <source>
        <dbReference type="Pfam" id="PF03749"/>
    </source>
</evidence>
<evidence type="ECO:0000259" key="2">
    <source>
        <dbReference type="Pfam" id="PF17746"/>
    </source>
</evidence>
<dbReference type="Gene3D" id="2.40.50.580">
    <property type="match status" value="1"/>
</dbReference>
<keyword evidence="4" id="KW-1185">Reference proteome</keyword>
<dbReference type="EMBL" id="JASWER010000005">
    <property type="protein sequence ID" value="MDL5376975.1"/>
    <property type="molecule type" value="Genomic_DNA"/>
</dbReference>
<protein>
    <submittedName>
        <fullName evidence="3">DNA/RNA nuclease SfsA</fullName>
    </submittedName>
</protein>
<dbReference type="InterPro" id="IPR040452">
    <property type="entry name" value="SfsA_C"/>
</dbReference>
<organism evidence="3 4">
    <name type="scientific">Exiguobacterium mexicanum</name>
    <dbReference type="NCBI Taxonomy" id="340146"/>
    <lineage>
        <taxon>Bacteria</taxon>
        <taxon>Bacillati</taxon>
        <taxon>Bacillota</taxon>
        <taxon>Bacilli</taxon>
        <taxon>Bacillales</taxon>
        <taxon>Bacillales Family XII. Incertae Sedis</taxon>
        <taxon>Exiguobacterium</taxon>
    </lineage>
</organism>
<evidence type="ECO:0000313" key="3">
    <source>
        <dbReference type="EMBL" id="MDL5376975.1"/>
    </source>
</evidence>
<comment type="caution">
    <text evidence="3">The sequence shown here is derived from an EMBL/GenBank/DDBJ whole genome shotgun (WGS) entry which is preliminary data.</text>
</comment>
<accession>A0ABT7MP37</accession>
<dbReference type="PANTHER" id="PTHR30545:SF2">
    <property type="entry name" value="SUGAR FERMENTATION STIMULATION PROTEIN A"/>
    <property type="match status" value="1"/>
</dbReference>
<evidence type="ECO:0000313" key="4">
    <source>
        <dbReference type="Proteomes" id="UP001230807"/>
    </source>
</evidence>
<dbReference type="InterPro" id="IPR005224">
    <property type="entry name" value="SfsA"/>
</dbReference>
<dbReference type="InterPro" id="IPR041465">
    <property type="entry name" value="SfsA_N"/>
</dbReference>
<reference evidence="3 4" key="1">
    <citation type="submission" date="2023-06" db="EMBL/GenBank/DDBJ databases">
        <title>Influencing factors and mechanism of Cr(VI) reduction by facultative anaerobic Exiguobacterium sp. PY14.</title>
        <authorList>
            <person name="Zou L."/>
        </authorList>
    </citation>
    <scope>NUCLEOTIDE SEQUENCE [LARGE SCALE GENOMIC DNA]</scope>
    <source>
        <strain evidence="3 4">PY14</strain>
    </source>
</reference>
<feature type="domain" description="SfsA N-terminal OB" evidence="2">
    <location>
        <begin position="14"/>
        <end position="81"/>
    </location>
</feature>
<dbReference type="Pfam" id="PF17746">
    <property type="entry name" value="SfsA_N"/>
    <property type="match status" value="1"/>
</dbReference>
<dbReference type="PANTHER" id="PTHR30545">
    <property type="entry name" value="SUGAR FERMENTATION STIMULATION PROTEIN A"/>
    <property type="match status" value="1"/>
</dbReference>
<feature type="domain" description="Sugar fermentation stimulation protein C-terminal" evidence="1">
    <location>
        <begin position="85"/>
        <end position="225"/>
    </location>
</feature>
<gene>
    <name evidence="3" type="ORF">QR695_08125</name>
</gene>
<dbReference type="RefSeq" id="WP_404353710.1">
    <property type="nucleotide sequence ID" value="NZ_CP183077.1"/>
</dbReference>
<name>A0ABT7MP37_9BACL</name>
<dbReference type="Pfam" id="PF03749">
    <property type="entry name" value="SfsA"/>
    <property type="match status" value="1"/>
</dbReference>